<proteinExistence type="inferred from homology"/>
<dbReference type="Proteomes" id="UP001156140">
    <property type="component" value="Unassembled WGS sequence"/>
</dbReference>
<dbReference type="CDD" id="cd18787">
    <property type="entry name" value="SF2_C_DEAD"/>
    <property type="match status" value="1"/>
</dbReference>
<keyword evidence="13" id="KW-1185">Reference proteome</keyword>
<name>A0AA41UC26_9HYPH</name>
<dbReference type="InterPro" id="IPR011545">
    <property type="entry name" value="DEAD/DEAH_box_helicase_dom"/>
</dbReference>
<dbReference type="InterPro" id="IPR001650">
    <property type="entry name" value="Helicase_C-like"/>
</dbReference>
<protein>
    <submittedName>
        <fullName evidence="12">DEAD/DEAH box helicase</fullName>
    </submittedName>
</protein>
<evidence type="ECO:0000256" key="6">
    <source>
        <dbReference type="PROSITE-ProRule" id="PRU00552"/>
    </source>
</evidence>
<evidence type="ECO:0000259" key="10">
    <source>
        <dbReference type="PROSITE" id="PS51194"/>
    </source>
</evidence>
<dbReference type="PANTHER" id="PTHR47959:SF13">
    <property type="entry name" value="ATP-DEPENDENT RNA HELICASE RHLE"/>
    <property type="match status" value="1"/>
</dbReference>
<evidence type="ECO:0000256" key="1">
    <source>
        <dbReference type="ARBA" id="ARBA00022741"/>
    </source>
</evidence>
<dbReference type="AlphaFoldDB" id="A0AA41UC26"/>
<dbReference type="InterPro" id="IPR044742">
    <property type="entry name" value="DEAD/DEAH_RhlB"/>
</dbReference>
<evidence type="ECO:0000313" key="12">
    <source>
        <dbReference type="EMBL" id="MCI0128143.1"/>
    </source>
</evidence>
<dbReference type="PROSITE" id="PS51194">
    <property type="entry name" value="HELICASE_CTER"/>
    <property type="match status" value="1"/>
</dbReference>
<dbReference type="RefSeq" id="WP_281736365.1">
    <property type="nucleotide sequence ID" value="NZ_JAKETQ010000001.1"/>
</dbReference>
<feature type="short sequence motif" description="Q motif" evidence="6">
    <location>
        <begin position="3"/>
        <end position="31"/>
    </location>
</feature>
<dbReference type="InterPro" id="IPR027417">
    <property type="entry name" value="P-loop_NTPase"/>
</dbReference>
<dbReference type="PROSITE" id="PS00039">
    <property type="entry name" value="DEAD_ATP_HELICASE"/>
    <property type="match status" value="1"/>
</dbReference>
<evidence type="ECO:0000256" key="5">
    <source>
        <dbReference type="ARBA" id="ARBA00038437"/>
    </source>
</evidence>
<dbReference type="CDD" id="cd00268">
    <property type="entry name" value="DEADc"/>
    <property type="match status" value="1"/>
</dbReference>
<dbReference type="InterPro" id="IPR050079">
    <property type="entry name" value="DEAD_box_RNA_helicase"/>
</dbReference>
<organism evidence="12 13">
    <name type="scientific">Paradevosia shaoguanensis</name>
    <dbReference type="NCBI Taxonomy" id="1335043"/>
    <lineage>
        <taxon>Bacteria</taxon>
        <taxon>Pseudomonadati</taxon>
        <taxon>Pseudomonadota</taxon>
        <taxon>Alphaproteobacteria</taxon>
        <taxon>Hyphomicrobiales</taxon>
        <taxon>Devosiaceae</taxon>
        <taxon>Paradevosia</taxon>
    </lineage>
</organism>
<comment type="similarity">
    <text evidence="5 7">Belongs to the DEAD box helicase family.</text>
</comment>
<dbReference type="GO" id="GO:0003724">
    <property type="term" value="F:RNA helicase activity"/>
    <property type="evidence" value="ECO:0007669"/>
    <property type="project" value="InterPro"/>
</dbReference>
<comment type="caution">
    <text evidence="12">The sequence shown here is derived from an EMBL/GenBank/DDBJ whole genome shotgun (WGS) entry which is preliminary data.</text>
</comment>
<dbReference type="Gene3D" id="3.40.50.300">
    <property type="entry name" value="P-loop containing nucleotide triphosphate hydrolases"/>
    <property type="match status" value="2"/>
</dbReference>
<evidence type="ECO:0000256" key="2">
    <source>
        <dbReference type="ARBA" id="ARBA00022801"/>
    </source>
</evidence>
<evidence type="ECO:0000256" key="3">
    <source>
        <dbReference type="ARBA" id="ARBA00022806"/>
    </source>
</evidence>
<dbReference type="PROSITE" id="PS51192">
    <property type="entry name" value="HELICASE_ATP_BIND_1"/>
    <property type="match status" value="1"/>
</dbReference>
<gene>
    <name evidence="12" type="ORF">ML536_15035</name>
</gene>
<evidence type="ECO:0000313" key="13">
    <source>
        <dbReference type="Proteomes" id="UP001156140"/>
    </source>
</evidence>
<feature type="domain" description="Helicase ATP-binding" evidence="9">
    <location>
        <begin position="34"/>
        <end position="210"/>
    </location>
</feature>
<reference evidence="12" key="1">
    <citation type="submission" date="2022-03" db="EMBL/GenBank/DDBJ databases">
        <title>The complete genome sequence of a Methyloterrigena soli.</title>
        <authorList>
            <person name="Zi Z."/>
        </authorList>
    </citation>
    <scope>NUCLEOTIDE SEQUENCE</scope>
    <source>
        <strain evidence="12">M48</strain>
    </source>
</reference>
<dbReference type="GO" id="GO:0003676">
    <property type="term" value="F:nucleic acid binding"/>
    <property type="evidence" value="ECO:0007669"/>
    <property type="project" value="InterPro"/>
</dbReference>
<dbReference type="InterPro" id="IPR014014">
    <property type="entry name" value="RNA_helicase_DEAD_Q_motif"/>
</dbReference>
<keyword evidence="2 7" id="KW-0378">Hydrolase</keyword>
<evidence type="ECO:0000259" key="9">
    <source>
        <dbReference type="PROSITE" id="PS51192"/>
    </source>
</evidence>
<accession>A0AA41UC26</accession>
<dbReference type="Pfam" id="PF00271">
    <property type="entry name" value="Helicase_C"/>
    <property type="match status" value="1"/>
</dbReference>
<dbReference type="SMART" id="SM00487">
    <property type="entry name" value="DEXDc"/>
    <property type="match status" value="1"/>
</dbReference>
<dbReference type="GO" id="GO:0005524">
    <property type="term" value="F:ATP binding"/>
    <property type="evidence" value="ECO:0007669"/>
    <property type="project" value="UniProtKB-KW"/>
</dbReference>
<evidence type="ECO:0000259" key="11">
    <source>
        <dbReference type="PROSITE" id="PS51195"/>
    </source>
</evidence>
<dbReference type="SUPFAM" id="SSF52540">
    <property type="entry name" value="P-loop containing nucleoside triphosphate hydrolases"/>
    <property type="match status" value="1"/>
</dbReference>
<dbReference type="InterPro" id="IPR014001">
    <property type="entry name" value="Helicase_ATP-bd"/>
</dbReference>
<dbReference type="Pfam" id="PF00270">
    <property type="entry name" value="DEAD"/>
    <property type="match status" value="1"/>
</dbReference>
<dbReference type="PROSITE" id="PS51195">
    <property type="entry name" value="Q_MOTIF"/>
    <property type="match status" value="1"/>
</dbReference>
<feature type="domain" description="Helicase C-terminal" evidence="10">
    <location>
        <begin position="237"/>
        <end position="382"/>
    </location>
</feature>
<dbReference type="InterPro" id="IPR000629">
    <property type="entry name" value="RNA-helicase_DEAD-box_CS"/>
</dbReference>
<feature type="region of interest" description="Disordered" evidence="8">
    <location>
        <begin position="381"/>
        <end position="477"/>
    </location>
</feature>
<dbReference type="PANTHER" id="PTHR47959">
    <property type="entry name" value="ATP-DEPENDENT RNA HELICASE RHLE-RELATED"/>
    <property type="match status" value="1"/>
</dbReference>
<dbReference type="SMART" id="SM00490">
    <property type="entry name" value="HELICc"/>
    <property type="match status" value="1"/>
</dbReference>
<evidence type="ECO:0000256" key="4">
    <source>
        <dbReference type="ARBA" id="ARBA00022840"/>
    </source>
</evidence>
<dbReference type="GO" id="GO:0005829">
    <property type="term" value="C:cytosol"/>
    <property type="evidence" value="ECO:0007669"/>
    <property type="project" value="TreeGrafter"/>
</dbReference>
<keyword evidence="1 7" id="KW-0547">Nucleotide-binding</keyword>
<sequence>MTATFESLGLPGPLLASLAKAGFETPTKIQAEAIPHQLAGKDILGIAQTGSGKTAAFGLPILAALQALPGRPRPMTARAVILVPTRELAVQIDEALRKMAGPSMRLTTVLVLGGVSRYNQVQKLAKGVDICIATPGRMKDLVDDDKIWLSETRWLILDEADRMLDMGFIGPVKEIASKISWKRQTALFSATMAPEISKLAEGLLREPVRVEATPQGTTVAEIEQRVIMAGSKAKRTELNTLLADPALERVIVFARTKHGADRVAKNLEIDGFEAAAIHGNKSQNARQAALKGFSSGNVRILVATDIAARGIDVPGITHVINYDLPDDAENYVHRIGRTGRNGASGTAITLCDGTEKGKLREIEKLIRKSLPVSGDLTIVEVDPPKRAKGNNGRKPVRNANAGAPRARKPAHGKTLAGFGDGVAHQEAAPHRSHTAKKPRQDSEAPRQRNGKPAGAKAGKPRWNKNQKDAGRARRAQA</sequence>
<keyword evidence="4 7" id="KW-0067">ATP-binding</keyword>
<evidence type="ECO:0000256" key="7">
    <source>
        <dbReference type="RuleBase" id="RU000492"/>
    </source>
</evidence>
<dbReference type="EMBL" id="JALAZD010000001">
    <property type="protein sequence ID" value="MCI0128143.1"/>
    <property type="molecule type" value="Genomic_DNA"/>
</dbReference>
<feature type="domain" description="DEAD-box RNA helicase Q" evidence="11">
    <location>
        <begin position="3"/>
        <end position="31"/>
    </location>
</feature>
<keyword evidence="3 7" id="KW-0347">Helicase</keyword>
<evidence type="ECO:0000256" key="8">
    <source>
        <dbReference type="SAM" id="MobiDB-lite"/>
    </source>
</evidence>
<dbReference type="GO" id="GO:0016787">
    <property type="term" value="F:hydrolase activity"/>
    <property type="evidence" value="ECO:0007669"/>
    <property type="project" value="UniProtKB-KW"/>
</dbReference>